<feature type="compositionally biased region" description="Polar residues" evidence="2">
    <location>
        <begin position="514"/>
        <end position="524"/>
    </location>
</feature>
<dbReference type="InterPro" id="IPR029058">
    <property type="entry name" value="AB_hydrolase_fold"/>
</dbReference>
<dbReference type="EMBL" id="JADBGQ010000006">
    <property type="protein sequence ID" value="KAG5395122.1"/>
    <property type="molecule type" value="Genomic_DNA"/>
</dbReference>
<feature type="region of interest" description="Disordered" evidence="2">
    <location>
        <begin position="362"/>
        <end position="409"/>
    </location>
</feature>
<feature type="region of interest" description="Disordered" evidence="2">
    <location>
        <begin position="483"/>
        <end position="536"/>
    </location>
</feature>
<dbReference type="Pfam" id="PF02089">
    <property type="entry name" value="Palm_thioest"/>
    <property type="match status" value="1"/>
</dbReference>
<protein>
    <recommendedName>
        <fullName evidence="6">Palmitoyl protein thioesterase family protein</fullName>
    </recommendedName>
</protein>
<keyword evidence="1" id="KW-0378">Hydrolase</keyword>
<evidence type="ECO:0000256" key="1">
    <source>
        <dbReference type="ARBA" id="ARBA00022801"/>
    </source>
</evidence>
<feature type="compositionally biased region" description="Basic and acidic residues" evidence="2">
    <location>
        <begin position="495"/>
        <end position="513"/>
    </location>
</feature>
<sequence length="536" mass="59622">MEKKRFGLAAAVVFLALVQVSVSVPFIVLHGIAAACSEGKEANFTQLLSNFSGSPGFCLEVGNGELDSWFMPLAKQAEIACEKVKQMKELRQGYNIVGRSQGNLVARGLIEFCDGGPPVYNYVSLAGPHAGISSVPMCGSGLWCEIADELIKSDIYSDFIQDHLAPSGYLKIPTEMKKYLESSKYLPKLNNEIPNQRNSTYKERFASLHNLVLIMFEDDKVIVPKDSSWFGFYPDGDFGPLLTVRETRLFKEDWIGLKPLVDTGKVEFVSIDGAHLKISNIDIVKYVVPHLQNRPSSEQKRFNRKTKEPLRCTNGKQFSNYVNERVGECIQRYMSKEETARHLHATALAKLAKETALAQLKEETGSCKTPNSPPKGESDKAPRLCSDTRAREQEQQVRESARSQVPEDAAYAHDGNPIAFVEQSSSKAGQSQALEKQTLQASHQQQPVYPTAEFWQNLSTTLGRIQCNTDQMVKLMTDGHGFAAHPSAVGSSKRQRVEQEKERGDTVEAEKLQDQNIQLPQQTHGESRGTKAAKKH</sequence>
<keyword evidence="5" id="KW-1185">Reference proteome</keyword>
<dbReference type="Gene3D" id="3.40.50.1820">
    <property type="entry name" value="alpha/beta hydrolase"/>
    <property type="match status" value="1"/>
</dbReference>
<accession>A0ABQ7M8K3</accession>
<evidence type="ECO:0008006" key="6">
    <source>
        <dbReference type="Google" id="ProtNLM"/>
    </source>
</evidence>
<proteinExistence type="predicted"/>
<comment type="caution">
    <text evidence="4">The sequence shown here is derived from an EMBL/GenBank/DDBJ whole genome shotgun (WGS) entry which is preliminary data.</text>
</comment>
<dbReference type="PANTHER" id="PTHR11247">
    <property type="entry name" value="PALMITOYL-PROTEIN THIOESTERASE/DOLICHYLDIPHOSPHATASE 1"/>
    <property type="match status" value="1"/>
</dbReference>
<evidence type="ECO:0000313" key="5">
    <source>
        <dbReference type="Proteomes" id="UP000823674"/>
    </source>
</evidence>
<dbReference type="PANTHER" id="PTHR11247:SF56">
    <property type="entry name" value="PALMITOYL PROTEIN THIOESTERASE FAMILY PROTEIN"/>
    <property type="match status" value="1"/>
</dbReference>
<evidence type="ECO:0000313" key="4">
    <source>
        <dbReference type="EMBL" id="KAG5395122.1"/>
    </source>
</evidence>
<organism evidence="4 5">
    <name type="scientific">Brassica rapa subsp. trilocularis</name>
    <dbReference type="NCBI Taxonomy" id="1813537"/>
    <lineage>
        <taxon>Eukaryota</taxon>
        <taxon>Viridiplantae</taxon>
        <taxon>Streptophyta</taxon>
        <taxon>Embryophyta</taxon>
        <taxon>Tracheophyta</taxon>
        <taxon>Spermatophyta</taxon>
        <taxon>Magnoliopsida</taxon>
        <taxon>eudicotyledons</taxon>
        <taxon>Gunneridae</taxon>
        <taxon>Pentapetalae</taxon>
        <taxon>rosids</taxon>
        <taxon>malvids</taxon>
        <taxon>Brassicales</taxon>
        <taxon>Brassicaceae</taxon>
        <taxon>Brassiceae</taxon>
        <taxon>Brassica</taxon>
    </lineage>
</organism>
<dbReference type="Proteomes" id="UP000823674">
    <property type="component" value="Chromosome A06"/>
</dbReference>
<feature type="chain" id="PRO_5047521346" description="Palmitoyl protein thioesterase family protein" evidence="3">
    <location>
        <begin position="24"/>
        <end position="536"/>
    </location>
</feature>
<feature type="region of interest" description="Disordered" evidence="2">
    <location>
        <begin position="423"/>
        <end position="445"/>
    </location>
</feature>
<evidence type="ECO:0000256" key="3">
    <source>
        <dbReference type="SAM" id="SignalP"/>
    </source>
</evidence>
<evidence type="ECO:0000256" key="2">
    <source>
        <dbReference type="SAM" id="MobiDB-lite"/>
    </source>
</evidence>
<feature type="compositionally biased region" description="Basic and acidic residues" evidence="2">
    <location>
        <begin position="376"/>
        <end position="401"/>
    </location>
</feature>
<feature type="signal peptide" evidence="3">
    <location>
        <begin position="1"/>
        <end position="23"/>
    </location>
</feature>
<gene>
    <name evidence="4" type="primary">A06p053840.1_BraROA</name>
    <name evidence="4" type="ORF">IGI04_025085</name>
</gene>
<dbReference type="SUPFAM" id="SSF53474">
    <property type="entry name" value="alpha/beta-Hydrolases"/>
    <property type="match status" value="1"/>
</dbReference>
<keyword evidence="3" id="KW-0732">Signal</keyword>
<reference evidence="4 5" key="1">
    <citation type="submission" date="2021-03" db="EMBL/GenBank/DDBJ databases">
        <authorList>
            <person name="King G.J."/>
            <person name="Bancroft I."/>
            <person name="Baten A."/>
            <person name="Bloomfield J."/>
            <person name="Borpatragohain P."/>
            <person name="He Z."/>
            <person name="Irish N."/>
            <person name="Irwin J."/>
            <person name="Liu K."/>
            <person name="Mauleon R.P."/>
            <person name="Moore J."/>
            <person name="Morris R."/>
            <person name="Ostergaard L."/>
            <person name="Wang B."/>
            <person name="Wells R."/>
        </authorList>
    </citation>
    <scope>NUCLEOTIDE SEQUENCE [LARGE SCALE GENOMIC DNA]</scope>
    <source>
        <strain evidence="4">R-o-18</strain>
        <tissue evidence="4">Leaf</tissue>
    </source>
</reference>
<name>A0ABQ7M8K3_BRACM</name>